<evidence type="ECO:0000313" key="2">
    <source>
        <dbReference type="Proteomes" id="UP000298663"/>
    </source>
</evidence>
<dbReference type="EMBL" id="AZBU02000007">
    <property type="protein sequence ID" value="TKR70574.1"/>
    <property type="molecule type" value="Genomic_DNA"/>
</dbReference>
<keyword evidence="2" id="KW-1185">Reference proteome</keyword>
<accession>A0A4U5MM79</accession>
<comment type="caution">
    <text evidence="1">The sequence shown here is derived from an EMBL/GenBank/DDBJ whole genome shotgun (WGS) entry which is preliminary data.</text>
</comment>
<reference evidence="1 2" key="1">
    <citation type="journal article" date="2015" name="Genome Biol.">
        <title>Comparative genomics of Steinernema reveals deeply conserved gene regulatory networks.</title>
        <authorList>
            <person name="Dillman A.R."/>
            <person name="Macchietto M."/>
            <person name="Porter C.F."/>
            <person name="Rogers A."/>
            <person name="Williams B."/>
            <person name="Antoshechkin I."/>
            <person name="Lee M.M."/>
            <person name="Goodwin Z."/>
            <person name="Lu X."/>
            <person name="Lewis E.E."/>
            <person name="Goodrich-Blair H."/>
            <person name="Stock S.P."/>
            <person name="Adams B.J."/>
            <person name="Sternberg P.W."/>
            <person name="Mortazavi A."/>
        </authorList>
    </citation>
    <scope>NUCLEOTIDE SEQUENCE [LARGE SCALE GENOMIC DNA]</scope>
    <source>
        <strain evidence="1 2">ALL</strain>
    </source>
</reference>
<dbReference type="AlphaFoldDB" id="A0A4U5MM79"/>
<reference evidence="1 2" key="2">
    <citation type="journal article" date="2019" name="G3 (Bethesda)">
        <title>Hybrid Assembly of the Genome of the Entomopathogenic Nematode Steinernema carpocapsae Identifies the X-Chromosome.</title>
        <authorList>
            <person name="Serra L."/>
            <person name="Macchietto M."/>
            <person name="Macias-Munoz A."/>
            <person name="McGill C.J."/>
            <person name="Rodriguez I.M."/>
            <person name="Rodriguez B."/>
            <person name="Murad R."/>
            <person name="Mortazavi A."/>
        </authorList>
    </citation>
    <scope>NUCLEOTIDE SEQUENCE [LARGE SCALE GENOMIC DNA]</scope>
    <source>
        <strain evidence="1 2">ALL</strain>
    </source>
</reference>
<name>A0A4U5MM79_STECR</name>
<evidence type="ECO:0000313" key="1">
    <source>
        <dbReference type="EMBL" id="TKR70574.1"/>
    </source>
</evidence>
<gene>
    <name evidence="1" type="ORF">L596_022581</name>
</gene>
<sequence>MQMTGVGAAAAAASSTMGSLAVGSSMGQFLTPTSLAEDDLSVRLVLFGVRRRGTNGAPHNEMREQCVF</sequence>
<protein>
    <submittedName>
        <fullName evidence="1">Uncharacterized protein</fullName>
    </submittedName>
</protein>
<organism evidence="1 2">
    <name type="scientific">Steinernema carpocapsae</name>
    <name type="common">Entomopathogenic nematode</name>
    <dbReference type="NCBI Taxonomy" id="34508"/>
    <lineage>
        <taxon>Eukaryota</taxon>
        <taxon>Metazoa</taxon>
        <taxon>Ecdysozoa</taxon>
        <taxon>Nematoda</taxon>
        <taxon>Chromadorea</taxon>
        <taxon>Rhabditida</taxon>
        <taxon>Tylenchina</taxon>
        <taxon>Panagrolaimomorpha</taxon>
        <taxon>Strongyloidoidea</taxon>
        <taxon>Steinernematidae</taxon>
        <taxon>Steinernema</taxon>
    </lineage>
</organism>
<dbReference type="Proteomes" id="UP000298663">
    <property type="component" value="Unassembled WGS sequence"/>
</dbReference>
<proteinExistence type="predicted"/>